<comment type="caution">
    <text evidence="2">The sequence shown here is derived from an EMBL/GenBank/DDBJ whole genome shotgun (WGS) entry which is preliminary data.</text>
</comment>
<evidence type="ECO:0000313" key="2">
    <source>
        <dbReference type="EMBL" id="MFC5834900.1"/>
    </source>
</evidence>
<gene>
    <name evidence="2" type="ORF">ACFPZ3_64615</name>
</gene>
<evidence type="ECO:0000313" key="3">
    <source>
        <dbReference type="Proteomes" id="UP001596058"/>
    </source>
</evidence>
<reference evidence="3" key="1">
    <citation type="journal article" date="2019" name="Int. J. Syst. Evol. Microbiol.">
        <title>The Global Catalogue of Microorganisms (GCM) 10K type strain sequencing project: providing services to taxonomists for standard genome sequencing and annotation.</title>
        <authorList>
            <consortium name="The Broad Institute Genomics Platform"/>
            <consortium name="The Broad Institute Genome Sequencing Center for Infectious Disease"/>
            <person name="Wu L."/>
            <person name="Ma J."/>
        </authorList>
    </citation>
    <scope>NUCLEOTIDE SEQUENCE [LARGE SCALE GENOMIC DNA]</scope>
    <source>
        <strain evidence="3">CCUG 53903</strain>
    </source>
</reference>
<dbReference type="Proteomes" id="UP001596058">
    <property type="component" value="Unassembled WGS sequence"/>
</dbReference>
<proteinExistence type="predicted"/>
<evidence type="ECO:0008006" key="4">
    <source>
        <dbReference type="Google" id="ProtNLM"/>
    </source>
</evidence>
<feature type="signal peptide" evidence="1">
    <location>
        <begin position="1"/>
        <end position="28"/>
    </location>
</feature>
<sequence>MKMIIKLGTVVAVGALTLALSAGTPATAAASATVSAAPVSAQTVTAAWTQAGSPRPSVRWLCGKPVVKKLIPACTHGRWEPVTIKKMRCLQGHGPYVGLTGPSKLAYWAMKCFKTSEWEKW</sequence>
<accession>A0ABW1DCG3</accession>
<protein>
    <recommendedName>
        <fullName evidence="4">Secreted protein</fullName>
    </recommendedName>
</protein>
<feature type="chain" id="PRO_5046399835" description="Secreted protein" evidence="1">
    <location>
        <begin position="29"/>
        <end position="121"/>
    </location>
</feature>
<keyword evidence="1" id="KW-0732">Signal</keyword>
<evidence type="ECO:0000256" key="1">
    <source>
        <dbReference type="SAM" id="SignalP"/>
    </source>
</evidence>
<organism evidence="2 3">
    <name type="scientific">Nonomuraea insulae</name>
    <dbReference type="NCBI Taxonomy" id="1616787"/>
    <lineage>
        <taxon>Bacteria</taxon>
        <taxon>Bacillati</taxon>
        <taxon>Actinomycetota</taxon>
        <taxon>Actinomycetes</taxon>
        <taxon>Streptosporangiales</taxon>
        <taxon>Streptosporangiaceae</taxon>
        <taxon>Nonomuraea</taxon>
    </lineage>
</organism>
<keyword evidence="3" id="KW-1185">Reference proteome</keyword>
<name>A0ABW1DCG3_9ACTN</name>
<dbReference type="EMBL" id="JBHSPA010000115">
    <property type="protein sequence ID" value="MFC5834900.1"/>
    <property type="molecule type" value="Genomic_DNA"/>
</dbReference>